<dbReference type="EMBL" id="GEDG01010206">
    <property type="protein sequence ID" value="JAP28361.1"/>
    <property type="molecule type" value="Transcribed_RNA"/>
</dbReference>
<proteinExistence type="predicted"/>
<name>A0A0V0I8B1_SOLCH</name>
<protein>
    <submittedName>
        <fullName evidence="2">Putative ovule protein</fullName>
    </submittedName>
</protein>
<reference evidence="2" key="1">
    <citation type="submission" date="2015-12" db="EMBL/GenBank/DDBJ databases">
        <title>Gene expression during late stages of embryo sac development: a critical building block for successful pollen-pistil interactions.</title>
        <authorList>
            <person name="Liu Y."/>
            <person name="Joly V."/>
            <person name="Sabar M."/>
            <person name="Matton D.P."/>
        </authorList>
    </citation>
    <scope>NUCLEOTIDE SEQUENCE</scope>
</reference>
<dbReference type="AlphaFoldDB" id="A0A0V0I8B1"/>
<keyword evidence="1" id="KW-0472">Membrane</keyword>
<feature type="transmembrane region" description="Helical" evidence="1">
    <location>
        <begin position="81"/>
        <end position="104"/>
    </location>
</feature>
<evidence type="ECO:0000313" key="2">
    <source>
        <dbReference type="EMBL" id="JAP28361.1"/>
    </source>
</evidence>
<evidence type="ECO:0000256" key="1">
    <source>
        <dbReference type="SAM" id="Phobius"/>
    </source>
</evidence>
<organism evidence="2">
    <name type="scientific">Solanum chacoense</name>
    <name type="common">Chaco potato</name>
    <dbReference type="NCBI Taxonomy" id="4108"/>
    <lineage>
        <taxon>Eukaryota</taxon>
        <taxon>Viridiplantae</taxon>
        <taxon>Streptophyta</taxon>
        <taxon>Embryophyta</taxon>
        <taxon>Tracheophyta</taxon>
        <taxon>Spermatophyta</taxon>
        <taxon>Magnoliopsida</taxon>
        <taxon>eudicotyledons</taxon>
        <taxon>Gunneridae</taxon>
        <taxon>Pentapetalae</taxon>
        <taxon>asterids</taxon>
        <taxon>lamiids</taxon>
        <taxon>Solanales</taxon>
        <taxon>Solanaceae</taxon>
        <taxon>Solanoideae</taxon>
        <taxon>Solaneae</taxon>
        <taxon>Solanum</taxon>
    </lineage>
</organism>
<keyword evidence="1" id="KW-1133">Transmembrane helix</keyword>
<keyword evidence="1" id="KW-0812">Transmembrane</keyword>
<feature type="transmembrane region" description="Helical" evidence="1">
    <location>
        <begin position="16"/>
        <end position="35"/>
    </location>
</feature>
<accession>A0A0V0I8B1</accession>
<sequence length="107" mass="12498">MKWVQNHEISYQRQKLSDFFLSILALVDRVIWYMLLVEGDRFPGELVEVRILFDRALSRLHFNVLKSIIYHVNHVSNIEELTSITGCCIGIFLPLTWLTFGCGVQEL</sequence>